<dbReference type="Pfam" id="PF07963">
    <property type="entry name" value="N_methyl"/>
    <property type="match status" value="1"/>
</dbReference>
<evidence type="ECO:0000313" key="3">
    <source>
        <dbReference type="EMBL" id="GBD00113.1"/>
    </source>
</evidence>
<keyword evidence="1" id="KW-0812">Transmembrane</keyword>
<dbReference type="NCBIfam" id="TIGR02532">
    <property type="entry name" value="IV_pilin_GFxxxE"/>
    <property type="match status" value="1"/>
</dbReference>
<feature type="transmembrane region" description="Helical" evidence="1">
    <location>
        <begin position="21"/>
        <end position="44"/>
    </location>
</feature>
<dbReference type="InterPro" id="IPR012902">
    <property type="entry name" value="N_methyl_site"/>
</dbReference>
<dbReference type="InterPro" id="IPR011453">
    <property type="entry name" value="DUF1559"/>
</dbReference>
<dbReference type="InterPro" id="IPR045584">
    <property type="entry name" value="Pilin-like"/>
</dbReference>
<sequence length="273" mass="30768">MKTDRSRVHWRIPICRRNWGFTLIELLVVIAIIAILAAILFPVFSQAREKARQATCTSNQKNIALALQQYAQDYDEIFVYSPTWCNIPNRNANQPWRPYYLLIDPYLRNLQVFACPSAPQFSNCIGGSIPHHGASDAINWNWVPRNFRISYGISENIQNGERPNLPNNDPLYINCGGLRGAGRLANRTTPADTPVVADTIGLLNNGDRIGWANVCAAACNPDRRTDANTRHSGGSDVIFMDGHVKWFRSTQAKNNWDRQVWAGGCGWWGNGRR</sequence>
<proteinExistence type="predicted"/>
<name>A0A2H5XFZ9_9BACT</name>
<dbReference type="AlphaFoldDB" id="A0A2H5XFZ9"/>
<dbReference type="Proteomes" id="UP000236173">
    <property type="component" value="Unassembled WGS sequence"/>
</dbReference>
<dbReference type="EMBL" id="BEHT01000052">
    <property type="protein sequence ID" value="GBD00113.1"/>
    <property type="molecule type" value="Genomic_DNA"/>
</dbReference>
<comment type="caution">
    <text evidence="3">The sequence shown here is derived from an EMBL/GenBank/DDBJ whole genome shotgun (WGS) entry which is preliminary data.</text>
</comment>
<organism evidence="3 4">
    <name type="scientific">Candidatus Fervidibacter japonicus</name>
    <dbReference type="NCBI Taxonomy" id="2035412"/>
    <lineage>
        <taxon>Bacteria</taxon>
        <taxon>Candidatus Fervidibacterota</taxon>
        <taxon>Candidatus Fervidibacter</taxon>
    </lineage>
</organism>
<keyword evidence="1" id="KW-0472">Membrane</keyword>
<evidence type="ECO:0000259" key="2">
    <source>
        <dbReference type="Pfam" id="PF07596"/>
    </source>
</evidence>
<keyword evidence="1" id="KW-1133">Transmembrane helix</keyword>
<protein>
    <recommendedName>
        <fullName evidence="2">DUF1559 domain-containing protein</fullName>
    </recommendedName>
</protein>
<evidence type="ECO:0000256" key="1">
    <source>
        <dbReference type="SAM" id="Phobius"/>
    </source>
</evidence>
<dbReference type="SUPFAM" id="SSF54523">
    <property type="entry name" value="Pili subunits"/>
    <property type="match status" value="1"/>
</dbReference>
<evidence type="ECO:0000313" key="4">
    <source>
        <dbReference type="Proteomes" id="UP000236173"/>
    </source>
</evidence>
<accession>A0A2H5XFZ9</accession>
<reference evidence="4" key="1">
    <citation type="submission" date="2017-09" db="EMBL/GenBank/DDBJ databases">
        <title>Metaegenomics of thermophilic ammonia-oxidizing enrichment culture.</title>
        <authorList>
            <person name="Kato S."/>
            <person name="Suzuki K."/>
        </authorList>
    </citation>
    <scope>NUCLEOTIDE SEQUENCE [LARGE SCALE GENOMIC DNA]</scope>
</reference>
<dbReference type="Pfam" id="PF07596">
    <property type="entry name" value="SBP_bac_10"/>
    <property type="match status" value="1"/>
</dbReference>
<dbReference type="PANTHER" id="PTHR30093">
    <property type="entry name" value="GENERAL SECRETION PATHWAY PROTEIN G"/>
    <property type="match status" value="1"/>
</dbReference>
<gene>
    <name evidence="3" type="ORF">HRbin17_02649</name>
</gene>
<feature type="domain" description="DUF1559" evidence="2">
    <location>
        <begin position="46"/>
        <end position="76"/>
    </location>
</feature>
<dbReference type="Gene3D" id="3.30.700.10">
    <property type="entry name" value="Glycoprotein, Type 4 Pilin"/>
    <property type="match status" value="1"/>
</dbReference>